<dbReference type="AlphaFoldDB" id="A0AAN8Q5X4"/>
<proteinExistence type="predicted"/>
<evidence type="ECO:0000313" key="1">
    <source>
        <dbReference type="EMBL" id="KAK6188618.1"/>
    </source>
</evidence>
<organism evidence="1 2">
    <name type="scientific">Patella caerulea</name>
    <name type="common">Rayed Mediterranean limpet</name>
    <dbReference type="NCBI Taxonomy" id="87958"/>
    <lineage>
        <taxon>Eukaryota</taxon>
        <taxon>Metazoa</taxon>
        <taxon>Spiralia</taxon>
        <taxon>Lophotrochozoa</taxon>
        <taxon>Mollusca</taxon>
        <taxon>Gastropoda</taxon>
        <taxon>Patellogastropoda</taxon>
        <taxon>Patelloidea</taxon>
        <taxon>Patellidae</taxon>
        <taxon>Patella</taxon>
    </lineage>
</organism>
<sequence>MTAIPKSWKKKVAERSEPKMIGPIKPSILETLTKAKKGCSIFLKLFESKIEYNKKKKVKWKMDIGQEINDETWKKIFMIPWKCTAETKFIEFQYKMVNRILTTQTVLFKIKIKENNLCSFCEQVPETLEFVLLLSYLTKTVDGFKRVVTNIAR</sequence>
<reference evidence="1 2" key="1">
    <citation type="submission" date="2024-01" db="EMBL/GenBank/DDBJ databases">
        <title>The genome of the rayed Mediterranean limpet Patella caerulea (Linnaeus, 1758).</title>
        <authorList>
            <person name="Anh-Thu Weber A."/>
            <person name="Halstead-Nussloch G."/>
        </authorList>
    </citation>
    <scope>NUCLEOTIDE SEQUENCE [LARGE SCALE GENOMIC DNA]</scope>
    <source>
        <strain evidence="1">AATW-2023a</strain>
        <tissue evidence="1">Whole specimen</tissue>
    </source>
</reference>
<dbReference type="Proteomes" id="UP001347796">
    <property type="component" value="Unassembled WGS sequence"/>
</dbReference>
<evidence type="ECO:0000313" key="2">
    <source>
        <dbReference type="Proteomes" id="UP001347796"/>
    </source>
</evidence>
<accession>A0AAN8Q5X4</accession>
<comment type="caution">
    <text evidence="1">The sequence shown here is derived from an EMBL/GenBank/DDBJ whole genome shotgun (WGS) entry which is preliminary data.</text>
</comment>
<name>A0AAN8Q5X4_PATCE</name>
<keyword evidence="2" id="KW-1185">Reference proteome</keyword>
<protein>
    <submittedName>
        <fullName evidence="1">Uncharacterized protein</fullName>
    </submittedName>
</protein>
<gene>
    <name evidence="1" type="ORF">SNE40_004759</name>
</gene>
<dbReference type="EMBL" id="JAZGQO010000003">
    <property type="protein sequence ID" value="KAK6188618.1"/>
    <property type="molecule type" value="Genomic_DNA"/>
</dbReference>